<protein>
    <submittedName>
        <fullName evidence="7">Fimbrial protein</fullName>
    </submittedName>
    <submittedName>
        <fullName evidence="8">Pilin (Type 1 fimbria component protein)</fullName>
    </submittedName>
</protein>
<keyword evidence="9" id="KW-1185">Reference proteome</keyword>
<dbReference type="OrthoDB" id="6052505at2"/>
<evidence type="ECO:0000259" key="6">
    <source>
        <dbReference type="Pfam" id="PF00419"/>
    </source>
</evidence>
<evidence type="ECO:0000256" key="4">
    <source>
        <dbReference type="ARBA" id="ARBA00023263"/>
    </source>
</evidence>
<evidence type="ECO:0000256" key="3">
    <source>
        <dbReference type="ARBA" id="ARBA00022729"/>
    </source>
</evidence>
<name>A0A5B2URE6_9PSED</name>
<dbReference type="Gene3D" id="2.60.40.1090">
    <property type="entry name" value="Fimbrial-type adhesion domain"/>
    <property type="match status" value="1"/>
</dbReference>
<comment type="similarity">
    <text evidence="2">Belongs to the fimbrial protein family.</text>
</comment>
<feature type="domain" description="Fimbrial-type adhesion" evidence="6">
    <location>
        <begin position="196"/>
        <end position="374"/>
    </location>
</feature>
<keyword evidence="3 5" id="KW-0732">Signal</keyword>
<reference evidence="7 10" key="2">
    <citation type="submission" date="2019-09" db="EMBL/GenBank/DDBJ databases">
        <title>Draft genome sequence of Pseudomonas brenneri CCUG 51514(T).</title>
        <authorList>
            <person name="Tunovic T."/>
            <person name="Pineiro-Iglesias B."/>
            <person name="Unosson C."/>
            <person name="Inganas E."/>
            <person name="Ohlen M."/>
            <person name="Cardew S."/>
            <person name="Jensie-Markopoulos S."/>
            <person name="Salva-Serra F."/>
            <person name="Jaen-Luchoro D."/>
            <person name="Svensson-Stadler L."/>
            <person name="Chun J."/>
            <person name="Moore E."/>
        </authorList>
    </citation>
    <scope>NUCLEOTIDE SEQUENCE [LARGE SCALE GENOMIC DNA]</scope>
    <source>
        <strain evidence="7 10">CCUG 51514</strain>
    </source>
</reference>
<accession>A0A5B2URE6</accession>
<evidence type="ECO:0000256" key="5">
    <source>
        <dbReference type="SAM" id="SignalP"/>
    </source>
</evidence>
<dbReference type="EMBL" id="VUOL01000010">
    <property type="protein sequence ID" value="KAA2228465.1"/>
    <property type="molecule type" value="Genomic_DNA"/>
</dbReference>
<evidence type="ECO:0000256" key="1">
    <source>
        <dbReference type="ARBA" id="ARBA00004561"/>
    </source>
</evidence>
<feature type="signal peptide" evidence="5">
    <location>
        <begin position="1"/>
        <end position="25"/>
    </location>
</feature>
<dbReference type="Proteomes" id="UP000325296">
    <property type="component" value="Unassembled WGS sequence"/>
</dbReference>
<dbReference type="SUPFAM" id="SSF49401">
    <property type="entry name" value="Bacterial adhesins"/>
    <property type="match status" value="1"/>
</dbReference>
<keyword evidence="4" id="KW-0281">Fimbrium</keyword>
<dbReference type="InterPro" id="IPR008966">
    <property type="entry name" value="Adhesion_dom_sf"/>
</dbReference>
<dbReference type="InterPro" id="IPR000259">
    <property type="entry name" value="Adhesion_dom_fimbrial"/>
</dbReference>
<dbReference type="EMBL" id="LT629800">
    <property type="protein sequence ID" value="SDU87125.1"/>
    <property type="molecule type" value="Genomic_DNA"/>
</dbReference>
<dbReference type="Pfam" id="PF00419">
    <property type="entry name" value="Fimbrial"/>
    <property type="match status" value="1"/>
</dbReference>
<dbReference type="RefSeq" id="WP_090290758.1">
    <property type="nucleotide sequence ID" value="NZ_BMNU01000006.1"/>
</dbReference>
<evidence type="ECO:0000256" key="2">
    <source>
        <dbReference type="ARBA" id="ARBA00006671"/>
    </source>
</evidence>
<organism evidence="7 10">
    <name type="scientific">Pseudomonas brenneri</name>
    <dbReference type="NCBI Taxonomy" id="129817"/>
    <lineage>
        <taxon>Bacteria</taxon>
        <taxon>Pseudomonadati</taxon>
        <taxon>Pseudomonadota</taxon>
        <taxon>Gammaproteobacteria</taxon>
        <taxon>Pseudomonadales</taxon>
        <taxon>Pseudomonadaceae</taxon>
        <taxon>Pseudomonas</taxon>
    </lineage>
</organism>
<feature type="chain" id="PRO_5022806201" evidence="5">
    <location>
        <begin position="26"/>
        <end position="374"/>
    </location>
</feature>
<evidence type="ECO:0000313" key="7">
    <source>
        <dbReference type="EMBL" id="KAA2228465.1"/>
    </source>
</evidence>
<evidence type="ECO:0000313" key="8">
    <source>
        <dbReference type="EMBL" id="SDU87125.1"/>
    </source>
</evidence>
<sequence>MKFSALIKSVLASAALWTVADTAMALTCDYKDGIKPADGFMPLQISAITVGRDVPLGSEVYRQTFQVASGQSPTIECKYAPFDMWSEYVLPNSSRANWSSGPYANKVYKTNIDGLGVAFKNSSGLVLPGLGPRRPTNCNSSTPCPIPLYNVTNFELILVKIGDVKPGVLRGGTLPAVQLYFNANTVRMLGFYVEIAGTIQIVSRTCSTPDVVVPMGTHQTKEFTGLNSASGWQNFSIDLNNCPAFHGTYSTNVPSWTSQSGDYPSGVGTSGSRDNNSLLFRIDPARPPISAPTGVLSLDPSATDGAPAASGVGIQIATPNNAPVPLGRNRSSGLSLRTSEGSYSIPLRARYLQTEKQVTPGPANASATFTITYQ</sequence>
<dbReference type="InterPro" id="IPR036937">
    <property type="entry name" value="Adhesion_dom_fimbrial_sf"/>
</dbReference>
<dbReference type="InterPro" id="IPR050263">
    <property type="entry name" value="Bact_Fimbrial_Adh_Pro"/>
</dbReference>
<proteinExistence type="inferred from homology"/>
<dbReference type="Gene3D" id="2.60.40.3310">
    <property type="match status" value="1"/>
</dbReference>
<gene>
    <name evidence="7" type="ORF">F1720_17695</name>
    <name evidence="8" type="ORF">SAMN04490181_0819</name>
</gene>
<dbReference type="GO" id="GO:0009289">
    <property type="term" value="C:pilus"/>
    <property type="evidence" value="ECO:0007669"/>
    <property type="project" value="UniProtKB-SubCell"/>
</dbReference>
<dbReference type="GO" id="GO:0043709">
    <property type="term" value="P:cell adhesion involved in single-species biofilm formation"/>
    <property type="evidence" value="ECO:0007669"/>
    <property type="project" value="TreeGrafter"/>
</dbReference>
<dbReference type="PANTHER" id="PTHR33420:SF3">
    <property type="entry name" value="FIMBRIAL SUBUNIT ELFA"/>
    <property type="match status" value="1"/>
</dbReference>
<comment type="subcellular location">
    <subcellularLocation>
        <location evidence="1">Fimbrium</location>
    </subcellularLocation>
</comment>
<dbReference type="AlphaFoldDB" id="A0A5B2URE6"/>
<dbReference type="Proteomes" id="UP000199620">
    <property type="component" value="Chromosome I"/>
</dbReference>
<dbReference type="PANTHER" id="PTHR33420">
    <property type="entry name" value="FIMBRIAL SUBUNIT ELFA-RELATED"/>
    <property type="match status" value="1"/>
</dbReference>
<reference evidence="8 9" key="1">
    <citation type="submission" date="2016-10" db="EMBL/GenBank/DDBJ databases">
        <authorList>
            <person name="Varghese N."/>
            <person name="Submissions S."/>
        </authorList>
    </citation>
    <scope>NUCLEOTIDE SEQUENCE [LARGE SCALE GENOMIC DNA]</scope>
    <source>
        <strain evidence="8 9">BS2771</strain>
    </source>
</reference>
<evidence type="ECO:0000313" key="10">
    <source>
        <dbReference type="Proteomes" id="UP000325296"/>
    </source>
</evidence>
<evidence type="ECO:0000313" key="9">
    <source>
        <dbReference type="Proteomes" id="UP000199620"/>
    </source>
</evidence>